<keyword evidence="1" id="KW-0479">Metal-binding</keyword>
<keyword evidence="9" id="KW-1185">Reference proteome</keyword>
<evidence type="ECO:0000256" key="1">
    <source>
        <dbReference type="ARBA" id="ARBA00022723"/>
    </source>
</evidence>
<evidence type="ECO:0000259" key="7">
    <source>
        <dbReference type="Pfam" id="PF21173"/>
    </source>
</evidence>
<keyword evidence="3" id="KW-0862">Zinc</keyword>
<dbReference type="PROSITE" id="PS51128">
    <property type="entry name" value="ZF_DKSA_2"/>
    <property type="match status" value="1"/>
</dbReference>
<dbReference type="PANTHER" id="PTHR33823:SF4">
    <property type="entry name" value="GENERAL STRESS PROTEIN 16O"/>
    <property type="match status" value="1"/>
</dbReference>
<evidence type="ECO:0000256" key="4">
    <source>
        <dbReference type="PROSITE-ProRule" id="PRU00510"/>
    </source>
</evidence>
<dbReference type="InterPro" id="IPR037187">
    <property type="entry name" value="DnaK_N"/>
</dbReference>
<feature type="domain" description="Zinc finger DksA/TraR C4-type" evidence="6">
    <location>
        <begin position="76"/>
        <end position="107"/>
    </location>
</feature>
<evidence type="ECO:0000313" key="8">
    <source>
        <dbReference type="EMBL" id="SER59036.1"/>
    </source>
</evidence>
<organism evidence="8 9">
    <name type="scientific">Tranquillimonas rosea</name>
    <dbReference type="NCBI Taxonomy" id="641238"/>
    <lineage>
        <taxon>Bacteria</taxon>
        <taxon>Pseudomonadati</taxon>
        <taxon>Pseudomonadota</taxon>
        <taxon>Alphaproteobacteria</taxon>
        <taxon>Rhodobacterales</taxon>
        <taxon>Roseobacteraceae</taxon>
        <taxon>Tranquillimonas</taxon>
    </lineage>
</organism>
<sequence>MQGTTVDELAERLRARRQELVGRMKRIETDLERPRPRDDEDRATEAENDEVLEDLGHAGQRELAAIDAALNRVAAGTYGICLSCGEQIAPERLDAVPTAPRCRACAG</sequence>
<feature type="region of interest" description="Disordered" evidence="5">
    <location>
        <begin position="23"/>
        <end position="51"/>
    </location>
</feature>
<evidence type="ECO:0000256" key="2">
    <source>
        <dbReference type="ARBA" id="ARBA00022771"/>
    </source>
</evidence>
<dbReference type="Pfam" id="PF21173">
    <property type="entry name" value="DksA-like_N"/>
    <property type="match status" value="1"/>
</dbReference>
<dbReference type="Gene3D" id="1.20.120.910">
    <property type="entry name" value="DksA, coiled-coil domain"/>
    <property type="match status" value="1"/>
</dbReference>
<feature type="zinc finger region" description="dksA C4-type" evidence="4">
    <location>
        <begin position="81"/>
        <end position="105"/>
    </location>
</feature>
<evidence type="ECO:0000259" key="6">
    <source>
        <dbReference type="Pfam" id="PF01258"/>
    </source>
</evidence>
<dbReference type="InterPro" id="IPR000962">
    <property type="entry name" value="Znf_DskA_TraR"/>
</dbReference>
<dbReference type="Pfam" id="PF01258">
    <property type="entry name" value="zf-dskA_traR"/>
    <property type="match status" value="1"/>
</dbReference>
<feature type="domain" description="DnaK suppressor protein-like N-terminal" evidence="7">
    <location>
        <begin position="11"/>
        <end position="73"/>
    </location>
</feature>
<dbReference type="SUPFAM" id="SSF57716">
    <property type="entry name" value="Glucocorticoid receptor-like (DNA-binding domain)"/>
    <property type="match status" value="1"/>
</dbReference>
<dbReference type="Proteomes" id="UP000198885">
    <property type="component" value="Unassembled WGS sequence"/>
</dbReference>
<dbReference type="InterPro" id="IPR048487">
    <property type="entry name" value="DksA-like_N"/>
</dbReference>
<reference evidence="8 9" key="1">
    <citation type="submission" date="2016-10" db="EMBL/GenBank/DDBJ databases">
        <authorList>
            <person name="de Groot N.N."/>
        </authorList>
    </citation>
    <scope>NUCLEOTIDE SEQUENCE [LARGE SCALE GENOMIC DNA]</scope>
    <source>
        <strain evidence="8 9">DSM 23042</strain>
    </source>
</reference>
<proteinExistence type="predicted"/>
<dbReference type="AlphaFoldDB" id="A0A1H9QER5"/>
<dbReference type="SUPFAM" id="SSF109635">
    <property type="entry name" value="DnaK suppressor protein DksA, alpha-hairpin domain"/>
    <property type="match status" value="1"/>
</dbReference>
<protein>
    <submittedName>
        <fullName evidence="8">RNA polymerase-binding transcription factor DksA</fullName>
    </submittedName>
</protein>
<dbReference type="PANTHER" id="PTHR33823">
    <property type="entry name" value="RNA POLYMERASE-BINDING TRANSCRIPTION FACTOR DKSA-RELATED"/>
    <property type="match status" value="1"/>
</dbReference>
<dbReference type="OrthoDB" id="1121111at2"/>
<evidence type="ECO:0000256" key="3">
    <source>
        <dbReference type="ARBA" id="ARBA00022833"/>
    </source>
</evidence>
<dbReference type="RefSeq" id="WP_092688068.1">
    <property type="nucleotide sequence ID" value="NZ_CBDDGO010000004.1"/>
</dbReference>
<dbReference type="EMBL" id="FOGU01000001">
    <property type="protein sequence ID" value="SER59036.1"/>
    <property type="molecule type" value="Genomic_DNA"/>
</dbReference>
<name>A0A1H9QER5_9RHOB</name>
<evidence type="ECO:0000256" key="5">
    <source>
        <dbReference type="SAM" id="MobiDB-lite"/>
    </source>
</evidence>
<dbReference type="STRING" id="641238.SAMN04490244_101604"/>
<feature type="compositionally biased region" description="Basic and acidic residues" evidence="5">
    <location>
        <begin position="23"/>
        <end position="45"/>
    </location>
</feature>
<dbReference type="GO" id="GO:0008270">
    <property type="term" value="F:zinc ion binding"/>
    <property type="evidence" value="ECO:0007669"/>
    <property type="project" value="UniProtKB-KW"/>
</dbReference>
<gene>
    <name evidence="8" type="ORF">SAMN04490244_101604</name>
</gene>
<keyword evidence="2" id="KW-0863">Zinc-finger</keyword>
<evidence type="ECO:0000313" key="9">
    <source>
        <dbReference type="Proteomes" id="UP000198885"/>
    </source>
</evidence>
<accession>A0A1H9QER5</accession>